<dbReference type="PANTHER" id="PTHR31623:SF110">
    <property type="entry name" value="VINORINE SYNTHASE-LIKE"/>
    <property type="match status" value="1"/>
</dbReference>
<evidence type="ECO:0000313" key="8">
    <source>
        <dbReference type="Proteomes" id="UP001630127"/>
    </source>
</evidence>
<dbReference type="AlphaFoldDB" id="A0ABD2Z9V3"/>
<comment type="similarity">
    <text evidence="1">Belongs to the plant acyltransferase family.</text>
</comment>
<evidence type="ECO:0000256" key="5">
    <source>
        <dbReference type="ARBA" id="ARBA00023315"/>
    </source>
</evidence>
<evidence type="ECO:0000256" key="6">
    <source>
        <dbReference type="SAM" id="Phobius"/>
    </source>
</evidence>
<feature type="transmembrane region" description="Helical" evidence="6">
    <location>
        <begin position="41"/>
        <end position="63"/>
    </location>
</feature>
<dbReference type="Gene3D" id="3.30.559.10">
    <property type="entry name" value="Chloramphenicol acetyltransferase-like domain"/>
    <property type="match status" value="1"/>
</dbReference>
<sequence>MIFALYVEAQVHSNLLQVIEKPIIEKMKQYLPLDQPNDTEAGNSILLAVHINIFVCGGLAIGVQMSHKKAYGMSLATFMNAWPANCRGDADIHQSSFELARLFPPRNLSNFSSTTNRGITKEKIATKSFVFDKEKLAKLKRSCCFGSWITRE</sequence>
<dbReference type="EMBL" id="JBJUIK010000010">
    <property type="protein sequence ID" value="KAL3516238.1"/>
    <property type="molecule type" value="Genomic_DNA"/>
</dbReference>
<dbReference type="InterPro" id="IPR023213">
    <property type="entry name" value="CAT-like_dom_sf"/>
</dbReference>
<gene>
    <name evidence="7" type="ORF">ACH5RR_023140</name>
</gene>
<name>A0ABD2Z9V3_9GENT</name>
<dbReference type="Pfam" id="PF02458">
    <property type="entry name" value="Transferase"/>
    <property type="match status" value="1"/>
</dbReference>
<keyword evidence="6" id="KW-1133">Transmembrane helix</keyword>
<keyword evidence="6" id="KW-0812">Transmembrane</keyword>
<keyword evidence="4" id="KW-0808">Transferase</keyword>
<dbReference type="PANTHER" id="PTHR31623">
    <property type="entry name" value="F21J9.9"/>
    <property type="match status" value="1"/>
</dbReference>
<keyword evidence="8" id="KW-1185">Reference proteome</keyword>
<dbReference type="GO" id="GO:0009820">
    <property type="term" value="P:alkaloid metabolic process"/>
    <property type="evidence" value="ECO:0007669"/>
    <property type="project" value="UniProtKB-KW"/>
</dbReference>
<organism evidence="7 8">
    <name type="scientific">Cinchona calisaya</name>
    <dbReference type="NCBI Taxonomy" id="153742"/>
    <lineage>
        <taxon>Eukaryota</taxon>
        <taxon>Viridiplantae</taxon>
        <taxon>Streptophyta</taxon>
        <taxon>Embryophyta</taxon>
        <taxon>Tracheophyta</taxon>
        <taxon>Spermatophyta</taxon>
        <taxon>Magnoliopsida</taxon>
        <taxon>eudicotyledons</taxon>
        <taxon>Gunneridae</taxon>
        <taxon>Pentapetalae</taxon>
        <taxon>asterids</taxon>
        <taxon>lamiids</taxon>
        <taxon>Gentianales</taxon>
        <taxon>Rubiaceae</taxon>
        <taxon>Cinchonoideae</taxon>
        <taxon>Cinchoneae</taxon>
        <taxon>Cinchona</taxon>
    </lineage>
</organism>
<evidence type="ECO:0000256" key="3">
    <source>
        <dbReference type="ARBA" id="ARBA00022589"/>
    </source>
</evidence>
<keyword evidence="5" id="KW-0012">Acyltransferase</keyword>
<comment type="subunit">
    <text evidence="2">Monomer.</text>
</comment>
<evidence type="ECO:0000256" key="1">
    <source>
        <dbReference type="ARBA" id="ARBA00009861"/>
    </source>
</evidence>
<evidence type="ECO:0000256" key="4">
    <source>
        <dbReference type="ARBA" id="ARBA00022679"/>
    </source>
</evidence>
<comment type="caution">
    <text evidence="7">The sequence shown here is derived from an EMBL/GenBank/DDBJ whole genome shotgun (WGS) entry which is preliminary data.</text>
</comment>
<accession>A0ABD2Z9V3</accession>
<reference evidence="7 8" key="1">
    <citation type="submission" date="2024-11" db="EMBL/GenBank/DDBJ databases">
        <title>A near-complete genome assembly of Cinchona calisaya.</title>
        <authorList>
            <person name="Lian D.C."/>
            <person name="Zhao X.W."/>
            <person name="Wei L."/>
        </authorList>
    </citation>
    <scope>NUCLEOTIDE SEQUENCE [LARGE SCALE GENOMIC DNA]</scope>
    <source>
        <tissue evidence="7">Nenye</tissue>
    </source>
</reference>
<dbReference type="GO" id="GO:0016746">
    <property type="term" value="F:acyltransferase activity"/>
    <property type="evidence" value="ECO:0007669"/>
    <property type="project" value="UniProtKB-KW"/>
</dbReference>
<keyword evidence="6" id="KW-0472">Membrane</keyword>
<dbReference type="Proteomes" id="UP001630127">
    <property type="component" value="Unassembled WGS sequence"/>
</dbReference>
<proteinExistence type="inferred from homology"/>
<keyword evidence="3" id="KW-0017">Alkaloid metabolism</keyword>
<evidence type="ECO:0000313" key="7">
    <source>
        <dbReference type="EMBL" id="KAL3516238.1"/>
    </source>
</evidence>
<evidence type="ECO:0000256" key="2">
    <source>
        <dbReference type="ARBA" id="ARBA00011245"/>
    </source>
</evidence>
<protein>
    <submittedName>
        <fullName evidence="7">Uncharacterized protein</fullName>
    </submittedName>
</protein>